<evidence type="ECO:0000259" key="8">
    <source>
        <dbReference type="PROSITE" id="PS51383"/>
    </source>
</evidence>
<dbReference type="PANTHER" id="PTHR12592:SF0">
    <property type="entry name" value="ATP-DEPENDENT (S)-NAD(P)H-HYDRATE DEHYDRATASE"/>
    <property type="match status" value="1"/>
</dbReference>
<feature type="binding site" evidence="6">
    <location>
        <begin position="179"/>
        <end position="183"/>
    </location>
    <ligand>
        <name>AMP</name>
        <dbReference type="ChEBI" id="CHEBI:456215"/>
    </ligand>
</feature>
<feature type="transmembrane region" description="Helical" evidence="7">
    <location>
        <begin position="20"/>
        <end position="38"/>
    </location>
</feature>
<proteinExistence type="inferred from homology"/>
<feature type="binding site" evidence="6">
    <location>
        <position position="142"/>
    </location>
    <ligand>
        <name>(6S)-NADPHX</name>
        <dbReference type="ChEBI" id="CHEBI:64076"/>
    </ligand>
</feature>
<keyword evidence="2 6" id="KW-0067">ATP-binding</keyword>
<evidence type="ECO:0000256" key="3">
    <source>
        <dbReference type="ARBA" id="ARBA00022857"/>
    </source>
</evidence>
<comment type="function">
    <text evidence="6">Catalyzes the dehydration of the S-form of NAD(P)HX at the expense of ADP, which is converted to AMP. Together with NAD(P)HX epimerase, which catalyzes the epimerization of the S- and R-forms, the enzyme allows the repair of both epimers of NAD(P)HX, a damaged form of NAD(P)H that is a result of enzymatic or heat-dependent hydration.</text>
</comment>
<feature type="binding site" evidence="6">
    <location>
        <position position="35"/>
    </location>
    <ligand>
        <name>(6S)-NADPHX</name>
        <dbReference type="ChEBI" id="CHEBI:64076"/>
    </ligand>
</feature>
<dbReference type="HAMAP" id="MF_01965">
    <property type="entry name" value="NADHX_dehydratase"/>
    <property type="match status" value="1"/>
</dbReference>
<comment type="caution">
    <text evidence="9">The sequence shown here is derived from an EMBL/GenBank/DDBJ whole genome shotgun (WGS) entry which is preliminary data.</text>
</comment>
<keyword evidence="7" id="KW-0472">Membrane</keyword>
<evidence type="ECO:0000313" key="10">
    <source>
        <dbReference type="Proteomes" id="UP000178417"/>
    </source>
</evidence>
<dbReference type="PROSITE" id="PS51383">
    <property type="entry name" value="YJEF_C_3"/>
    <property type="match status" value="1"/>
</dbReference>
<dbReference type="GO" id="GO:0110051">
    <property type="term" value="P:metabolite repair"/>
    <property type="evidence" value="ECO:0007669"/>
    <property type="project" value="TreeGrafter"/>
</dbReference>
<reference evidence="9 10" key="1">
    <citation type="journal article" date="2016" name="Nat. Commun.">
        <title>Thousands of microbial genomes shed light on interconnected biogeochemical processes in an aquifer system.</title>
        <authorList>
            <person name="Anantharaman K."/>
            <person name="Brown C.T."/>
            <person name="Hug L.A."/>
            <person name="Sharon I."/>
            <person name="Castelle C.J."/>
            <person name="Probst A.J."/>
            <person name="Thomas B.C."/>
            <person name="Singh A."/>
            <person name="Wilkins M.J."/>
            <person name="Karaoz U."/>
            <person name="Brodie E.L."/>
            <person name="Williams K.H."/>
            <person name="Hubbard S.S."/>
            <person name="Banfield J.F."/>
        </authorList>
    </citation>
    <scope>NUCLEOTIDE SEQUENCE [LARGE SCALE GENOMIC DNA]</scope>
</reference>
<name>A0A1F4SV23_UNCSA</name>
<accession>A0A1F4SV23</accession>
<protein>
    <recommendedName>
        <fullName evidence="6">ADP-dependent (S)-NAD(P)H-hydrate dehydratase</fullName>
        <ecNumber evidence="6">4.2.1.136</ecNumber>
    </recommendedName>
    <alternativeName>
        <fullName evidence="6">ADP-dependent NAD(P)HX dehydratase</fullName>
    </alternativeName>
</protein>
<feature type="binding site" evidence="6">
    <location>
        <position position="209"/>
    </location>
    <ligand>
        <name>(6S)-NADPHX</name>
        <dbReference type="ChEBI" id="CHEBI:64076"/>
    </ligand>
</feature>
<organism evidence="9 10">
    <name type="scientific">candidate division WOR-1 bacterium RIFOXYB2_FULL_37_13</name>
    <dbReference type="NCBI Taxonomy" id="1802579"/>
    <lineage>
        <taxon>Bacteria</taxon>
        <taxon>Bacillati</taxon>
        <taxon>Saganbacteria</taxon>
    </lineage>
</organism>
<dbReference type="EC" id="4.2.1.136" evidence="6"/>
<dbReference type="Proteomes" id="UP000178417">
    <property type="component" value="Unassembled WGS sequence"/>
</dbReference>
<comment type="catalytic activity">
    <reaction evidence="6">
        <text>(6S)-NADPHX + ADP = AMP + phosphate + NADPH + H(+)</text>
        <dbReference type="Rhea" id="RHEA:32235"/>
        <dbReference type="ChEBI" id="CHEBI:15378"/>
        <dbReference type="ChEBI" id="CHEBI:43474"/>
        <dbReference type="ChEBI" id="CHEBI:57783"/>
        <dbReference type="ChEBI" id="CHEBI:64076"/>
        <dbReference type="ChEBI" id="CHEBI:456215"/>
        <dbReference type="ChEBI" id="CHEBI:456216"/>
        <dbReference type="EC" id="4.2.1.136"/>
    </reaction>
</comment>
<comment type="similarity">
    <text evidence="6">Belongs to the NnrD/CARKD family.</text>
</comment>
<evidence type="ECO:0000256" key="7">
    <source>
        <dbReference type="SAM" id="Phobius"/>
    </source>
</evidence>
<dbReference type="NCBIfam" id="TIGR00196">
    <property type="entry name" value="yjeF_cterm"/>
    <property type="match status" value="1"/>
</dbReference>
<dbReference type="AlphaFoldDB" id="A0A1F4SV23"/>
<dbReference type="PROSITE" id="PS01050">
    <property type="entry name" value="YJEF_C_2"/>
    <property type="match status" value="1"/>
</dbReference>
<dbReference type="GO" id="GO:0046496">
    <property type="term" value="P:nicotinamide nucleotide metabolic process"/>
    <property type="evidence" value="ECO:0007669"/>
    <property type="project" value="UniProtKB-UniRule"/>
</dbReference>
<comment type="cofactor">
    <cofactor evidence="6">
        <name>Mg(2+)</name>
        <dbReference type="ChEBI" id="CHEBI:18420"/>
    </cofactor>
</comment>
<evidence type="ECO:0000256" key="5">
    <source>
        <dbReference type="ARBA" id="ARBA00023239"/>
    </source>
</evidence>
<keyword evidence="7" id="KW-1133">Transmembrane helix</keyword>
<gene>
    <name evidence="6" type="primary">nnrD</name>
    <name evidence="9" type="ORF">A2310_08110</name>
</gene>
<dbReference type="EMBL" id="MEUB01000010">
    <property type="protein sequence ID" value="OGC24276.1"/>
    <property type="molecule type" value="Genomic_DNA"/>
</dbReference>
<keyword evidence="3 6" id="KW-0521">NADP</keyword>
<dbReference type="CDD" id="cd01171">
    <property type="entry name" value="YXKO-related"/>
    <property type="match status" value="1"/>
</dbReference>
<dbReference type="SUPFAM" id="SSF53613">
    <property type="entry name" value="Ribokinase-like"/>
    <property type="match status" value="1"/>
</dbReference>
<dbReference type="STRING" id="1802579.A2310_08110"/>
<dbReference type="PANTHER" id="PTHR12592">
    <property type="entry name" value="ATP-DEPENDENT (S)-NAD(P)H-HYDRATE DEHYDRATASE FAMILY MEMBER"/>
    <property type="match status" value="1"/>
</dbReference>
<feature type="binding site" evidence="6">
    <location>
        <position position="208"/>
    </location>
    <ligand>
        <name>AMP</name>
        <dbReference type="ChEBI" id="CHEBI:456215"/>
    </ligand>
</feature>
<evidence type="ECO:0000256" key="2">
    <source>
        <dbReference type="ARBA" id="ARBA00022840"/>
    </source>
</evidence>
<feature type="binding site" evidence="6">
    <location>
        <position position="91"/>
    </location>
    <ligand>
        <name>(6S)-NADPHX</name>
        <dbReference type="ChEBI" id="CHEBI:64076"/>
    </ligand>
</feature>
<evidence type="ECO:0000256" key="1">
    <source>
        <dbReference type="ARBA" id="ARBA00022741"/>
    </source>
</evidence>
<evidence type="ECO:0000256" key="6">
    <source>
        <dbReference type="HAMAP-Rule" id="MF_01965"/>
    </source>
</evidence>
<evidence type="ECO:0000256" key="4">
    <source>
        <dbReference type="ARBA" id="ARBA00023027"/>
    </source>
</evidence>
<comment type="subunit">
    <text evidence="6">Homotetramer.</text>
</comment>
<keyword evidence="5 6" id="KW-0456">Lyase</keyword>
<dbReference type="GO" id="GO:0052856">
    <property type="term" value="F:NAD(P)HX epimerase activity"/>
    <property type="evidence" value="ECO:0007669"/>
    <property type="project" value="TreeGrafter"/>
</dbReference>
<dbReference type="InterPro" id="IPR000631">
    <property type="entry name" value="CARKD"/>
</dbReference>
<dbReference type="Gene3D" id="3.40.1190.20">
    <property type="match status" value="1"/>
</dbReference>
<comment type="catalytic activity">
    <reaction evidence="6">
        <text>(6S)-NADHX + ADP = AMP + phosphate + NADH + H(+)</text>
        <dbReference type="Rhea" id="RHEA:32223"/>
        <dbReference type="ChEBI" id="CHEBI:15378"/>
        <dbReference type="ChEBI" id="CHEBI:43474"/>
        <dbReference type="ChEBI" id="CHEBI:57945"/>
        <dbReference type="ChEBI" id="CHEBI:64074"/>
        <dbReference type="ChEBI" id="CHEBI:456215"/>
        <dbReference type="ChEBI" id="CHEBI:456216"/>
        <dbReference type="EC" id="4.2.1.136"/>
    </reaction>
</comment>
<dbReference type="InterPro" id="IPR029056">
    <property type="entry name" value="Ribokinase-like"/>
</dbReference>
<sequence>MLKNKIKIPKRIKNSHKGDYGRVLIVAGSSGMIGAAILSSRGAIRSGAGLVYLAVPNFLRNFVNLATPEVIVKNFYEINDFEFDVLAVGSGLSMNKESKFLVEKIVSKTKKSLVVDADALNILSCNLDVLIKSKADIVLTPHPLEMARLTGLDVSYIQKNRVKTAEQFAKKWGVCLVLKGDKTVVADNHGNTFINSTGNPGMASAGMGDVLTGVISAFIAQKFSLFDAACIGVYLHGLAADIAVKVKGEYSLIATDIIDFLPNAFLKVQNAL</sequence>
<keyword evidence="7" id="KW-0812">Transmembrane</keyword>
<keyword evidence="1 6" id="KW-0547">Nucleotide-binding</keyword>
<dbReference type="GO" id="GO:0052855">
    <property type="term" value="F:ADP-dependent NAD(P)H-hydrate dehydratase activity"/>
    <property type="evidence" value="ECO:0007669"/>
    <property type="project" value="UniProtKB-UniRule"/>
</dbReference>
<evidence type="ECO:0000313" key="9">
    <source>
        <dbReference type="EMBL" id="OGC24276.1"/>
    </source>
</evidence>
<dbReference type="Pfam" id="PF01256">
    <property type="entry name" value="Carb_kinase"/>
    <property type="match status" value="1"/>
</dbReference>
<dbReference type="InterPro" id="IPR017953">
    <property type="entry name" value="Carbohydrate_kinase_pred_CS"/>
</dbReference>
<dbReference type="GO" id="GO:0005524">
    <property type="term" value="F:ATP binding"/>
    <property type="evidence" value="ECO:0007669"/>
    <property type="project" value="UniProtKB-KW"/>
</dbReference>
<keyword evidence="4 6" id="KW-0520">NAD</keyword>
<feature type="domain" description="YjeF C-terminal" evidence="8">
    <location>
        <begin position="1"/>
        <end position="268"/>
    </location>
</feature>